<proteinExistence type="predicted"/>
<organism evidence="1 2">
    <name type="scientific">Methylobacterium cerastii</name>
    <dbReference type="NCBI Taxonomy" id="932741"/>
    <lineage>
        <taxon>Bacteria</taxon>
        <taxon>Pseudomonadati</taxon>
        <taxon>Pseudomonadota</taxon>
        <taxon>Alphaproteobacteria</taxon>
        <taxon>Hyphomicrobiales</taxon>
        <taxon>Methylobacteriaceae</taxon>
        <taxon>Methylobacterium</taxon>
    </lineage>
</organism>
<protein>
    <submittedName>
        <fullName evidence="1">Uncharacterized protein</fullName>
    </submittedName>
</protein>
<dbReference type="EMBL" id="BPQG01000065">
    <property type="protein sequence ID" value="GJD46072.1"/>
    <property type="molecule type" value="Genomic_DNA"/>
</dbReference>
<dbReference type="RefSeq" id="WP_147752065.1">
    <property type="nucleotide sequence ID" value="NZ_BPQG01000065.1"/>
</dbReference>
<dbReference type="Proteomes" id="UP001055117">
    <property type="component" value="Unassembled WGS sequence"/>
</dbReference>
<accession>A0ABQ4QMK9</accession>
<evidence type="ECO:0000313" key="1">
    <source>
        <dbReference type="EMBL" id="GJD46072.1"/>
    </source>
</evidence>
<gene>
    <name evidence="1" type="ORF">AFCDBAGC_3952</name>
</gene>
<sequence length="61" mass="6370">MSNLEHRAAARIAPGSASVPPLVPKHIREQYGTALTRIPHIALGARKVTTSKALPAVGSFG</sequence>
<evidence type="ECO:0000313" key="2">
    <source>
        <dbReference type="Proteomes" id="UP001055117"/>
    </source>
</evidence>
<name>A0ABQ4QMK9_9HYPH</name>
<reference evidence="1 2" key="1">
    <citation type="journal article" date="2021" name="Front. Microbiol.">
        <title>Comprehensive Comparative Genomics and Phenotyping of Methylobacterium Species.</title>
        <authorList>
            <person name="Alessa O."/>
            <person name="Ogura Y."/>
            <person name="Fujitani Y."/>
            <person name="Takami H."/>
            <person name="Hayashi T."/>
            <person name="Sahin N."/>
            <person name="Tani A."/>
        </authorList>
    </citation>
    <scope>NUCLEOTIDE SEQUENCE [LARGE SCALE GENOMIC DNA]</scope>
    <source>
        <strain evidence="1 2">DSM 23679</strain>
    </source>
</reference>
<keyword evidence="2" id="KW-1185">Reference proteome</keyword>
<comment type="caution">
    <text evidence="1">The sequence shown here is derived from an EMBL/GenBank/DDBJ whole genome shotgun (WGS) entry which is preliminary data.</text>
</comment>